<gene>
    <name evidence="2" type="ORF">V8G54_022555</name>
</gene>
<proteinExistence type="predicted"/>
<evidence type="ECO:0000256" key="1">
    <source>
        <dbReference type="SAM" id="Phobius"/>
    </source>
</evidence>
<sequence length="289" mass="32826">MRAVVDDGSLERTLKNEEDAAPILRISTSFHDLYCGNVEAGDARSVKCETEKMMAATVPVRWQPPSVRFRAESVVKRRGRVTMKAFGNGNGKGKGRGDMDRVWREAWRSANDGFERFVFEARKTAERIDRRYSLSRRLSSVARAAADRAREIDREFEIGQRYRTFSIDFQRNWPKYRKQLNDFLDSPIGKSFATLFFIWFALSGWLFRILIIATWVLPFAGPLLIGTLANSLVIKGSCPACKMQFTGYKNQVIRCTGCGNIVWQPKGGAGGRTNSRSDPDIIDVDFEEK</sequence>
<dbReference type="EMBL" id="CP144694">
    <property type="protein sequence ID" value="WVZ01749.1"/>
    <property type="molecule type" value="Genomic_DNA"/>
</dbReference>
<keyword evidence="3" id="KW-1185">Reference proteome</keyword>
<evidence type="ECO:0000313" key="2">
    <source>
        <dbReference type="EMBL" id="WVZ01749.1"/>
    </source>
</evidence>
<dbReference type="Proteomes" id="UP001374535">
    <property type="component" value="Chromosome 7"/>
</dbReference>
<dbReference type="AlphaFoldDB" id="A0AAQ3RNE1"/>
<keyword evidence="1" id="KW-0472">Membrane</keyword>
<organism evidence="2 3">
    <name type="scientific">Vigna mungo</name>
    <name type="common">Black gram</name>
    <name type="synonym">Phaseolus mungo</name>
    <dbReference type="NCBI Taxonomy" id="3915"/>
    <lineage>
        <taxon>Eukaryota</taxon>
        <taxon>Viridiplantae</taxon>
        <taxon>Streptophyta</taxon>
        <taxon>Embryophyta</taxon>
        <taxon>Tracheophyta</taxon>
        <taxon>Spermatophyta</taxon>
        <taxon>Magnoliopsida</taxon>
        <taxon>eudicotyledons</taxon>
        <taxon>Gunneridae</taxon>
        <taxon>Pentapetalae</taxon>
        <taxon>rosids</taxon>
        <taxon>fabids</taxon>
        <taxon>Fabales</taxon>
        <taxon>Fabaceae</taxon>
        <taxon>Papilionoideae</taxon>
        <taxon>50 kb inversion clade</taxon>
        <taxon>NPAAA clade</taxon>
        <taxon>indigoferoid/millettioid clade</taxon>
        <taxon>Phaseoleae</taxon>
        <taxon>Vigna</taxon>
    </lineage>
</organism>
<keyword evidence="1" id="KW-0812">Transmembrane</keyword>
<reference evidence="2 3" key="1">
    <citation type="journal article" date="2023" name="Life. Sci Alliance">
        <title>Evolutionary insights into 3D genome organization and epigenetic landscape of Vigna mungo.</title>
        <authorList>
            <person name="Junaid A."/>
            <person name="Singh B."/>
            <person name="Bhatia S."/>
        </authorList>
    </citation>
    <scope>NUCLEOTIDE SEQUENCE [LARGE SCALE GENOMIC DNA]</scope>
    <source>
        <strain evidence="2">Urdbean</strain>
    </source>
</reference>
<protein>
    <submittedName>
        <fullName evidence="2">Uncharacterized protein</fullName>
    </submittedName>
</protein>
<accession>A0AAQ3RNE1</accession>
<dbReference type="PANTHER" id="PTHR36356">
    <property type="entry name" value="EXPRESSED PROTEIN"/>
    <property type="match status" value="1"/>
</dbReference>
<feature type="transmembrane region" description="Helical" evidence="1">
    <location>
        <begin position="187"/>
        <end position="206"/>
    </location>
</feature>
<keyword evidence="1" id="KW-1133">Transmembrane helix</keyword>
<dbReference type="PANTHER" id="PTHR36356:SF1">
    <property type="entry name" value="EXPRESSED PROTEIN"/>
    <property type="match status" value="1"/>
</dbReference>
<dbReference type="GO" id="GO:0009507">
    <property type="term" value="C:chloroplast"/>
    <property type="evidence" value="ECO:0007669"/>
    <property type="project" value="TreeGrafter"/>
</dbReference>
<name>A0AAQ3RNE1_VIGMU</name>
<evidence type="ECO:0000313" key="3">
    <source>
        <dbReference type="Proteomes" id="UP001374535"/>
    </source>
</evidence>